<dbReference type="GO" id="GO:0071897">
    <property type="term" value="P:DNA biosynthetic process"/>
    <property type="evidence" value="ECO:0007669"/>
    <property type="project" value="UniProtKB-KW"/>
</dbReference>
<evidence type="ECO:0000256" key="9">
    <source>
        <dbReference type="PIRSR" id="PIRSR035805-2"/>
    </source>
</evidence>
<comment type="catalytic activity">
    <reaction evidence="10">
        <text>thymidine + ATP = dTMP + ADP + H(+)</text>
        <dbReference type="Rhea" id="RHEA:19129"/>
        <dbReference type="ChEBI" id="CHEBI:15378"/>
        <dbReference type="ChEBI" id="CHEBI:17748"/>
        <dbReference type="ChEBI" id="CHEBI:30616"/>
        <dbReference type="ChEBI" id="CHEBI:63528"/>
        <dbReference type="ChEBI" id="CHEBI:456216"/>
        <dbReference type="EC" id="2.7.1.21"/>
    </reaction>
</comment>
<dbReference type="InterPro" id="IPR020633">
    <property type="entry name" value="Thymidine_kinase_CS"/>
</dbReference>
<dbReference type="PROSITE" id="PS00603">
    <property type="entry name" value="TK_CELLULAR_TYPE"/>
    <property type="match status" value="1"/>
</dbReference>
<sequence>MSDNKNSSLTIITGPMFAGKTEELLRQIHRCQYAQKGYLVFKPSLDNRYSSAWEIVSHNNKETKAIIVSKSEEIRNHLKPDTELIFLDEIQFFDDEIIGVLNDLANQGYQVIGAGVDKNFRGEPFNDVMKSLLAMADYVHKLTAICQVCKKEASLSQRIIDGRPARYDNPTVLVGGQETYEARCRKCHVCVKNEYGKK</sequence>
<dbReference type="Pfam" id="PF00265">
    <property type="entry name" value="TK"/>
    <property type="match status" value="1"/>
</dbReference>
<dbReference type="SUPFAM" id="SSF57716">
    <property type="entry name" value="Glucocorticoid receptor-like (DNA-binding domain)"/>
    <property type="match status" value="1"/>
</dbReference>
<feature type="binding site" evidence="9">
    <location>
        <begin position="172"/>
        <end position="175"/>
    </location>
    <ligand>
        <name>substrate</name>
    </ligand>
</feature>
<organism evidence="12 13">
    <name type="scientific">Ambispora gerdemannii</name>
    <dbReference type="NCBI Taxonomy" id="144530"/>
    <lineage>
        <taxon>Eukaryota</taxon>
        <taxon>Fungi</taxon>
        <taxon>Fungi incertae sedis</taxon>
        <taxon>Mucoromycota</taxon>
        <taxon>Glomeromycotina</taxon>
        <taxon>Glomeromycetes</taxon>
        <taxon>Archaeosporales</taxon>
        <taxon>Ambisporaceae</taxon>
        <taxon>Ambispora</taxon>
    </lineage>
</organism>
<dbReference type="GO" id="GO:0005829">
    <property type="term" value="C:cytosol"/>
    <property type="evidence" value="ECO:0007669"/>
    <property type="project" value="TreeGrafter"/>
</dbReference>
<comment type="caution">
    <text evidence="12">The sequence shown here is derived from an EMBL/GenBank/DDBJ whole genome shotgun (WGS) entry which is preliminary data.</text>
</comment>
<evidence type="ECO:0000256" key="8">
    <source>
        <dbReference type="PIRSR" id="PIRSR035805-1"/>
    </source>
</evidence>
<dbReference type="EC" id="2.7.1.21" evidence="2 10"/>
<evidence type="ECO:0000256" key="7">
    <source>
        <dbReference type="ARBA" id="ARBA00022840"/>
    </source>
</evidence>
<evidence type="ECO:0000256" key="11">
    <source>
        <dbReference type="RuleBase" id="RU004165"/>
    </source>
</evidence>
<evidence type="ECO:0000256" key="3">
    <source>
        <dbReference type="ARBA" id="ARBA00022634"/>
    </source>
</evidence>
<proteinExistence type="inferred from homology"/>
<dbReference type="HAMAP" id="MF_00124">
    <property type="entry name" value="Thymidine_kinase"/>
    <property type="match status" value="1"/>
</dbReference>
<dbReference type="OrthoDB" id="439028at2759"/>
<evidence type="ECO:0000256" key="1">
    <source>
        <dbReference type="ARBA" id="ARBA00007587"/>
    </source>
</evidence>
<keyword evidence="7 10" id="KW-0067">ATP-binding</keyword>
<feature type="active site" description="Proton acceptor" evidence="8">
    <location>
        <position position="89"/>
    </location>
</feature>
<keyword evidence="4 10" id="KW-0808">Transferase</keyword>
<keyword evidence="3 10" id="KW-0237">DNA synthesis</keyword>
<keyword evidence="6 10" id="KW-0418">Kinase</keyword>
<dbReference type="GO" id="GO:0004797">
    <property type="term" value="F:thymidine kinase activity"/>
    <property type="evidence" value="ECO:0007669"/>
    <property type="project" value="UniProtKB-EC"/>
</dbReference>
<dbReference type="Gene3D" id="3.40.50.300">
    <property type="entry name" value="P-loop containing nucleotide triphosphate hydrolases"/>
    <property type="match status" value="1"/>
</dbReference>
<keyword evidence="5 10" id="KW-0547">Nucleotide-binding</keyword>
<dbReference type="AlphaFoldDB" id="A0A9N9GCI6"/>
<dbReference type="Gene3D" id="3.30.60.20">
    <property type="match status" value="1"/>
</dbReference>
<dbReference type="PANTHER" id="PTHR11441">
    <property type="entry name" value="THYMIDINE KINASE"/>
    <property type="match status" value="1"/>
</dbReference>
<reference evidence="12" key="1">
    <citation type="submission" date="2021-06" db="EMBL/GenBank/DDBJ databases">
        <authorList>
            <person name="Kallberg Y."/>
            <person name="Tangrot J."/>
            <person name="Rosling A."/>
        </authorList>
    </citation>
    <scope>NUCLEOTIDE SEQUENCE</scope>
    <source>
        <strain evidence="12">MT106</strain>
    </source>
</reference>
<name>A0A9N9GCI6_9GLOM</name>
<feature type="binding site" evidence="9">
    <location>
        <position position="180"/>
    </location>
    <ligand>
        <name>substrate</name>
    </ligand>
</feature>
<evidence type="ECO:0000313" key="13">
    <source>
        <dbReference type="Proteomes" id="UP000789831"/>
    </source>
</evidence>
<evidence type="ECO:0000256" key="4">
    <source>
        <dbReference type="ARBA" id="ARBA00022679"/>
    </source>
</evidence>
<dbReference type="EMBL" id="CAJVPL010002028">
    <property type="protein sequence ID" value="CAG8596766.1"/>
    <property type="molecule type" value="Genomic_DNA"/>
</dbReference>
<evidence type="ECO:0000313" key="12">
    <source>
        <dbReference type="EMBL" id="CAG8596766.1"/>
    </source>
</evidence>
<dbReference type="GO" id="GO:0005524">
    <property type="term" value="F:ATP binding"/>
    <property type="evidence" value="ECO:0007669"/>
    <property type="project" value="UniProtKB-KW"/>
</dbReference>
<keyword evidence="13" id="KW-1185">Reference proteome</keyword>
<dbReference type="NCBIfam" id="NF003296">
    <property type="entry name" value="PRK04296.1-1"/>
    <property type="match status" value="1"/>
</dbReference>
<dbReference type="PANTHER" id="PTHR11441:SF0">
    <property type="entry name" value="THYMIDINE KINASE, CYTOSOLIC"/>
    <property type="match status" value="1"/>
</dbReference>
<evidence type="ECO:0000256" key="6">
    <source>
        <dbReference type="ARBA" id="ARBA00022777"/>
    </source>
</evidence>
<dbReference type="PIRSF" id="PIRSF035805">
    <property type="entry name" value="TK_cell"/>
    <property type="match status" value="1"/>
</dbReference>
<comment type="similarity">
    <text evidence="1 11">Belongs to the thymidine kinase family.</text>
</comment>
<evidence type="ECO:0000256" key="10">
    <source>
        <dbReference type="RuleBase" id="RU000544"/>
    </source>
</evidence>
<dbReference type="Proteomes" id="UP000789831">
    <property type="component" value="Unassembled WGS sequence"/>
</dbReference>
<dbReference type="InterPro" id="IPR027417">
    <property type="entry name" value="P-loop_NTPase"/>
</dbReference>
<dbReference type="InterPro" id="IPR001267">
    <property type="entry name" value="Thymidine_kinase"/>
</dbReference>
<dbReference type="GO" id="GO:0046104">
    <property type="term" value="P:thymidine metabolic process"/>
    <property type="evidence" value="ECO:0007669"/>
    <property type="project" value="TreeGrafter"/>
</dbReference>
<accession>A0A9N9GCI6</accession>
<protein>
    <recommendedName>
        <fullName evidence="2 10">Thymidine kinase</fullName>
        <ecNumber evidence="2 10">2.7.1.21</ecNumber>
    </recommendedName>
</protein>
<gene>
    <name evidence="12" type="ORF">AGERDE_LOCUS8888</name>
</gene>
<evidence type="ECO:0000256" key="2">
    <source>
        <dbReference type="ARBA" id="ARBA00012118"/>
    </source>
</evidence>
<dbReference type="SUPFAM" id="SSF52540">
    <property type="entry name" value="P-loop containing nucleoside triphosphate hydrolases"/>
    <property type="match status" value="1"/>
</dbReference>
<evidence type="ECO:0000256" key="5">
    <source>
        <dbReference type="ARBA" id="ARBA00022741"/>
    </source>
</evidence>